<sequence length="239" mass="25913">MSASGLSARQRAAEGMYFASEERLAIGKYLERQVAEGKIARSVLERFRASQEAGPPTTKLRGNAEFVFNYTPGVSKLPPRASYMTHFGELGTQVSLGRGRWSSDNTSIFSVSDGKRLAQTPPKPLNNYEAIRQTKIVRAQLESPQVAGLRLLPKFTPGRALFWGSVLAAWGTAATVASAARHLGIGSWEEAGPRLREARLAPLRDTLAFTDGKGFGAEVQRSETVRRLRDVLGGKPAAA</sequence>
<accession>A0AAD9MGD9</accession>
<protein>
    <submittedName>
        <fullName evidence="1">Uncharacterized protein</fullName>
    </submittedName>
</protein>
<gene>
    <name evidence="1" type="ORF">QBZ16_005394</name>
</gene>
<dbReference type="EMBL" id="JASFZW010000009">
    <property type="protein sequence ID" value="KAK2076634.1"/>
    <property type="molecule type" value="Genomic_DNA"/>
</dbReference>
<dbReference type="Proteomes" id="UP001255856">
    <property type="component" value="Unassembled WGS sequence"/>
</dbReference>
<comment type="caution">
    <text evidence="1">The sequence shown here is derived from an EMBL/GenBank/DDBJ whole genome shotgun (WGS) entry which is preliminary data.</text>
</comment>
<evidence type="ECO:0000313" key="2">
    <source>
        <dbReference type="Proteomes" id="UP001255856"/>
    </source>
</evidence>
<organism evidence="1 2">
    <name type="scientific">Prototheca wickerhamii</name>
    <dbReference type="NCBI Taxonomy" id="3111"/>
    <lineage>
        <taxon>Eukaryota</taxon>
        <taxon>Viridiplantae</taxon>
        <taxon>Chlorophyta</taxon>
        <taxon>core chlorophytes</taxon>
        <taxon>Trebouxiophyceae</taxon>
        <taxon>Chlorellales</taxon>
        <taxon>Chlorellaceae</taxon>
        <taxon>Prototheca</taxon>
    </lineage>
</organism>
<proteinExistence type="predicted"/>
<name>A0AAD9MGD9_PROWI</name>
<dbReference type="AlphaFoldDB" id="A0AAD9MGD9"/>
<keyword evidence="2" id="KW-1185">Reference proteome</keyword>
<reference evidence="1" key="1">
    <citation type="submission" date="2021-01" db="EMBL/GenBank/DDBJ databases">
        <authorList>
            <person name="Eckstrom K.M.E."/>
        </authorList>
    </citation>
    <scope>NUCLEOTIDE SEQUENCE</scope>
    <source>
        <strain evidence="1">UVCC 0001</strain>
    </source>
</reference>
<evidence type="ECO:0000313" key="1">
    <source>
        <dbReference type="EMBL" id="KAK2076634.1"/>
    </source>
</evidence>